<accession>A0AAD8JMZ2</accession>
<dbReference type="PANTHER" id="PTHR33640:SF30">
    <property type="entry name" value="DUF4408 DOMAIN-CONTAINING PROTEIN"/>
    <property type="match status" value="1"/>
</dbReference>
<evidence type="ECO:0000313" key="3">
    <source>
        <dbReference type="Proteomes" id="UP001229421"/>
    </source>
</evidence>
<protein>
    <recommendedName>
        <fullName evidence="4">DUF4408 domain-containing protein</fullName>
    </recommendedName>
</protein>
<dbReference type="AlphaFoldDB" id="A0AAD8JMZ2"/>
<comment type="caution">
    <text evidence="2">The sequence shown here is derived from an EMBL/GenBank/DDBJ whole genome shotgun (WGS) entry which is preliminary data.</text>
</comment>
<proteinExistence type="predicted"/>
<keyword evidence="3" id="KW-1185">Reference proteome</keyword>
<sequence length="185" mass="21577">MSTVDTFCFSPNLLNHHVIFLIGNVIIVVCFLLSRRSNEGNRSEKYNEKHNSSFQHGTIEDDFIVELVTSKDEKPNKEGCYENVVVKATESETAMEVTIKQAVKKIEWFRRTQSEKLKREMSIEPRQELRRVSRSRLLVTTGDERSSEMVEMMSNEEFQLVVETFILKQQRFLMQECMVESGSKL</sequence>
<name>A0AAD8JMZ2_TARER</name>
<reference evidence="2" key="1">
    <citation type="journal article" date="2023" name="bioRxiv">
        <title>Improved chromosome-level genome assembly for marigold (Tagetes erecta).</title>
        <authorList>
            <person name="Jiang F."/>
            <person name="Yuan L."/>
            <person name="Wang S."/>
            <person name="Wang H."/>
            <person name="Xu D."/>
            <person name="Wang A."/>
            <person name="Fan W."/>
        </authorList>
    </citation>
    <scope>NUCLEOTIDE SEQUENCE</scope>
    <source>
        <strain evidence="2">WSJ</strain>
        <tissue evidence="2">Leaf</tissue>
    </source>
</reference>
<keyword evidence="1" id="KW-0812">Transmembrane</keyword>
<evidence type="ECO:0000313" key="2">
    <source>
        <dbReference type="EMBL" id="KAK1407482.1"/>
    </source>
</evidence>
<dbReference type="Proteomes" id="UP001229421">
    <property type="component" value="Unassembled WGS sequence"/>
</dbReference>
<evidence type="ECO:0000256" key="1">
    <source>
        <dbReference type="SAM" id="Phobius"/>
    </source>
</evidence>
<dbReference type="PANTHER" id="PTHR33640">
    <property type="entry name" value="TRANSMEMBRANE PROTEIN"/>
    <property type="match status" value="1"/>
</dbReference>
<feature type="transmembrane region" description="Helical" evidence="1">
    <location>
        <begin position="14"/>
        <end position="33"/>
    </location>
</feature>
<keyword evidence="1" id="KW-1133">Transmembrane helix</keyword>
<gene>
    <name evidence="2" type="ORF">QVD17_39098</name>
</gene>
<dbReference type="EMBL" id="JAUHHV010000011">
    <property type="protein sequence ID" value="KAK1407482.1"/>
    <property type="molecule type" value="Genomic_DNA"/>
</dbReference>
<evidence type="ECO:0008006" key="4">
    <source>
        <dbReference type="Google" id="ProtNLM"/>
    </source>
</evidence>
<organism evidence="2 3">
    <name type="scientific">Tagetes erecta</name>
    <name type="common">African marigold</name>
    <dbReference type="NCBI Taxonomy" id="13708"/>
    <lineage>
        <taxon>Eukaryota</taxon>
        <taxon>Viridiplantae</taxon>
        <taxon>Streptophyta</taxon>
        <taxon>Embryophyta</taxon>
        <taxon>Tracheophyta</taxon>
        <taxon>Spermatophyta</taxon>
        <taxon>Magnoliopsida</taxon>
        <taxon>eudicotyledons</taxon>
        <taxon>Gunneridae</taxon>
        <taxon>Pentapetalae</taxon>
        <taxon>asterids</taxon>
        <taxon>campanulids</taxon>
        <taxon>Asterales</taxon>
        <taxon>Asteraceae</taxon>
        <taxon>Asteroideae</taxon>
        <taxon>Heliantheae alliance</taxon>
        <taxon>Tageteae</taxon>
        <taxon>Tagetes</taxon>
    </lineage>
</organism>
<keyword evidence="1" id="KW-0472">Membrane</keyword>